<reference evidence="2 3" key="1">
    <citation type="journal article" date="2014" name="Genome Announc.">
        <title>Draft genome sequence of Sclerotinia borealis, a psychrophilic plant pathogenic fungus.</title>
        <authorList>
            <person name="Mardanov A.V."/>
            <person name="Beletsky A.V."/>
            <person name="Kadnikov V.V."/>
            <person name="Ignatov A.N."/>
            <person name="Ravin N.V."/>
        </authorList>
    </citation>
    <scope>NUCLEOTIDE SEQUENCE [LARGE SCALE GENOMIC DNA]</scope>
    <source>
        <strain evidence="3">F-4157</strain>
    </source>
</reference>
<evidence type="ECO:0000256" key="1">
    <source>
        <dbReference type="SAM" id="MobiDB-lite"/>
    </source>
</evidence>
<protein>
    <submittedName>
        <fullName evidence="2">Uncharacterized protein</fullName>
    </submittedName>
</protein>
<sequence length="255" mass="28659">MRSSRHTLDRSSIIDDNIDPAPASSSVPTSCHGRPPLTEDTTTLGSIARLSQLSADQDTPEIRCLKTGKMINRRAFDHPVVILAISKHGDNKPSALCCQISSNRNPLAEEAASFLPISTVTLGGDYHRVPEMRKDMILEDKPMAKHFFDFPLSLLSRWDYSEDMFSTRLCFSSFNVLLKSLGLHKWEHRQEFIPTPEIIAGEKDEILPVDFATSLPIKFFPLQRSLNQHLKYFITELGSSSPHLLNPTQQYASAH</sequence>
<feature type="region of interest" description="Disordered" evidence="1">
    <location>
        <begin position="1"/>
        <end position="41"/>
    </location>
</feature>
<feature type="compositionally biased region" description="Basic and acidic residues" evidence="1">
    <location>
        <begin position="1"/>
        <end position="13"/>
    </location>
</feature>
<dbReference type="Proteomes" id="UP000019487">
    <property type="component" value="Unassembled WGS sequence"/>
</dbReference>
<dbReference type="AlphaFoldDB" id="W9C1Z5"/>
<dbReference type="OrthoDB" id="3541746at2759"/>
<evidence type="ECO:0000313" key="2">
    <source>
        <dbReference type="EMBL" id="ESZ89906.1"/>
    </source>
</evidence>
<dbReference type="EMBL" id="AYSA01000739">
    <property type="protein sequence ID" value="ESZ89906.1"/>
    <property type="molecule type" value="Genomic_DNA"/>
</dbReference>
<proteinExistence type="predicted"/>
<dbReference type="HOGENOM" id="CLU_1090540_0_0_1"/>
<accession>W9C1Z5</accession>
<organism evidence="2 3">
    <name type="scientific">Sclerotinia borealis (strain F-4128)</name>
    <dbReference type="NCBI Taxonomy" id="1432307"/>
    <lineage>
        <taxon>Eukaryota</taxon>
        <taxon>Fungi</taxon>
        <taxon>Dikarya</taxon>
        <taxon>Ascomycota</taxon>
        <taxon>Pezizomycotina</taxon>
        <taxon>Leotiomycetes</taxon>
        <taxon>Helotiales</taxon>
        <taxon>Sclerotiniaceae</taxon>
        <taxon>Sclerotinia</taxon>
    </lineage>
</organism>
<evidence type="ECO:0000313" key="3">
    <source>
        <dbReference type="Proteomes" id="UP000019487"/>
    </source>
</evidence>
<comment type="caution">
    <text evidence="2">The sequence shown here is derived from an EMBL/GenBank/DDBJ whole genome shotgun (WGS) entry which is preliminary data.</text>
</comment>
<name>W9C1Z5_SCLBF</name>
<keyword evidence="3" id="KW-1185">Reference proteome</keyword>
<gene>
    <name evidence="2" type="ORF">SBOR_9704</name>
</gene>